<protein>
    <submittedName>
        <fullName evidence="1">Uncharacterized protein</fullName>
    </submittedName>
</protein>
<gene>
    <name evidence="1" type="ORF">OsI_15364</name>
</gene>
<evidence type="ECO:0000313" key="2">
    <source>
        <dbReference type="Proteomes" id="UP000007015"/>
    </source>
</evidence>
<dbReference type="HOGENOM" id="CLU_1148818_0_0_1"/>
<dbReference type="Gramene" id="BGIOSGA015341-TA">
    <property type="protein sequence ID" value="BGIOSGA015341-PA"/>
    <property type="gene ID" value="BGIOSGA015341"/>
</dbReference>
<organism evidence="1 2">
    <name type="scientific">Oryza sativa subsp. indica</name>
    <name type="common">Rice</name>
    <dbReference type="NCBI Taxonomy" id="39946"/>
    <lineage>
        <taxon>Eukaryota</taxon>
        <taxon>Viridiplantae</taxon>
        <taxon>Streptophyta</taxon>
        <taxon>Embryophyta</taxon>
        <taxon>Tracheophyta</taxon>
        <taxon>Spermatophyta</taxon>
        <taxon>Magnoliopsida</taxon>
        <taxon>Liliopsida</taxon>
        <taxon>Poales</taxon>
        <taxon>Poaceae</taxon>
        <taxon>BOP clade</taxon>
        <taxon>Oryzoideae</taxon>
        <taxon>Oryzeae</taxon>
        <taxon>Oryzinae</taxon>
        <taxon>Oryza</taxon>
        <taxon>Oryza sativa</taxon>
    </lineage>
</organism>
<sequence length="242" mass="26423">MPPPSPLGSAHLQVATKIQDLLDAACSGPRSSRAAAPHPAATQDAGLLSFSNAGFQVAIDLTYSFLIFFNVTTTPLITVLCYGESDEQSKPSSNTGIIKPSMLLVPSEVVTEINIAEESEKCTSENGVMPVDAEARSFAVGSLLHRRKFVREESVLRTQPLLPLPVLMSSPAAPPRPWQLSMPSCRWHLVTHWTWLSAPGLRIHEDENTFPKRRSKSAIANRGSYCRLSLSCLRSVRESLTT</sequence>
<dbReference type="AlphaFoldDB" id="B8AS97"/>
<name>B8AS97_ORYSI</name>
<accession>B8AS97</accession>
<reference evidence="1 2" key="1">
    <citation type="journal article" date="2005" name="PLoS Biol.">
        <title>The genomes of Oryza sativa: a history of duplications.</title>
        <authorList>
            <person name="Yu J."/>
            <person name="Wang J."/>
            <person name="Lin W."/>
            <person name="Li S."/>
            <person name="Li H."/>
            <person name="Zhou J."/>
            <person name="Ni P."/>
            <person name="Dong W."/>
            <person name="Hu S."/>
            <person name="Zeng C."/>
            <person name="Zhang J."/>
            <person name="Zhang Y."/>
            <person name="Li R."/>
            <person name="Xu Z."/>
            <person name="Li S."/>
            <person name="Li X."/>
            <person name="Zheng H."/>
            <person name="Cong L."/>
            <person name="Lin L."/>
            <person name="Yin J."/>
            <person name="Geng J."/>
            <person name="Li G."/>
            <person name="Shi J."/>
            <person name="Liu J."/>
            <person name="Lv H."/>
            <person name="Li J."/>
            <person name="Wang J."/>
            <person name="Deng Y."/>
            <person name="Ran L."/>
            <person name="Shi X."/>
            <person name="Wang X."/>
            <person name="Wu Q."/>
            <person name="Li C."/>
            <person name="Ren X."/>
            <person name="Wang J."/>
            <person name="Wang X."/>
            <person name="Li D."/>
            <person name="Liu D."/>
            <person name="Zhang X."/>
            <person name="Ji Z."/>
            <person name="Zhao W."/>
            <person name="Sun Y."/>
            <person name="Zhang Z."/>
            <person name="Bao J."/>
            <person name="Han Y."/>
            <person name="Dong L."/>
            <person name="Ji J."/>
            <person name="Chen P."/>
            <person name="Wu S."/>
            <person name="Liu J."/>
            <person name="Xiao Y."/>
            <person name="Bu D."/>
            <person name="Tan J."/>
            <person name="Yang L."/>
            <person name="Ye C."/>
            <person name="Zhang J."/>
            <person name="Xu J."/>
            <person name="Zhou Y."/>
            <person name="Yu Y."/>
            <person name="Zhang B."/>
            <person name="Zhuang S."/>
            <person name="Wei H."/>
            <person name="Liu B."/>
            <person name="Lei M."/>
            <person name="Yu H."/>
            <person name="Li Y."/>
            <person name="Xu H."/>
            <person name="Wei S."/>
            <person name="He X."/>
            <person name="Fang L."/>
            <person name="Zhang Z."/>
            <person name="Zhang Y."/>
            <person name="Huang X."/>
            <person name="Su Z."/>
            <person name="Tong W."/>
            <person name="Li J."/>
            <person name="Tong Z."/>
            <person name="Li S."/>
            <person name="Ye J."/>
            <person name="Wang L."/>
            <person name="Fang L."/>
            <person name="Lei T."/>
            <person name="Chen C."/>
            <person name="Chen H."/>
            <person name="Xu Z."/>
            <person name="Li H."/>
            <person name="Huang H."/>
            <person name="Zhang F."/>
            <person name="Xu H."/>
            <person name="Li N."/>
            <person name="Zhao C."/>
            <person name="Li S."/>
            <person name="Dong L."/>
            <person name="Huang Y."/>
            <person name="Li L."/>
            <person name="Xi Y."/>
            <person name="Qi Q."/>
            <person name="Li W."/>
            <person name="Zhang B."/>
            <person name="Hu W."/>
            <person name="Zhang Y."/>
            <person name="Tian X."/>
            <person name="Jiao Y."/>
            <person name="Liang X."/>
            <person name="Jin J."/>
            <person name="Gao L."/>
            <person name="Zheng W."/>
            <person name="Hao B."/>
            <person name="Liu S."/>
            <person name="Wang W."/>
            <person name="Yuan L."/>
            <person name="Cao M."/>
            <person name="McDermott J."/>
            <person name="Samudrala R."/>
            <person name="Wang J."/>
            <person name="Wong G.K."/>
            <person name="Yang H."/>
        </authorList>
    </citation>
    <scope>NUCLEOTIDE SEQUENCE [LARGE SCALE GENOMIC DNA]</scope>
    <source>
        <strain evidence="2">cv. 93-11</strain>
    </source>
</reference>
<dbReference type="Proteomes" id="UP000007015">
    <property type="component" value="Chromosome 4"/>
</dbReference>
<keyword evidence="2" id="KW-1185">Reference proteome</keyword>
<evidence type="ECO:0000313" key="1">
    <source>
        <dbReference type="EMBL" id="EEC77018.1"/>
    </source>
</evidence>
<dbReference type="EMBL" id="CM000129">
    <property type="protein sequence ID" value="EEC77018.1"/>
    <property type="molecule type" value="Genomic_DNA"/>
</dbReference>
<proteinExistence type="predicted"/>